<keyword evidence="3" id="KW-1185">Reference proteome</keyword>
<sequence>MGHQRATTQGTPSNLLSTPAMSIKDAPESKPPACSKLLEDKLDSVLAAIKHSQMSLETKIDNVATDLTLQHVNHQKLIHWVSLVEQSLIDLQPKSQCMDTSIQTPLECIRVLEWRADDADGRSRRNNNDMGQDVMQ</sequence>
<dbReference type="Proteomes" id="UP001066276">
    <property type="component" value="Chromosome 5"/>
</dbReference>
<reference evidence="2" key="1">
    <citation type="journal article" date="2022" name="bioRxiv">
        <title>Sequencing and chromosome-scale assembly of the giantPleurodeles waltlgenome.</title>
        <authorList>
            <person name="Brown T."/>
            <person name="Elewa A."/>
            <person name="Iarovenko S."/>
            <person name="Subramanian E."/>
            <person name="Araus A.J."/>
            <person name="Petzold A."/>
            <person name="Susuki M."/>
            <person name="Suzuki K.-i.T."/>
            <person name="Hayashi T."/>
            <person name="Toyoda A."/>
            <person name="Oliveira C."/>
            <person name="Osipova E."/>
            <person name="Leigh N.D."/>
            <person name="Simon A."/>
            <person name="Yun M.H."/>
        </authorList>
    </citation>
    <scope>NUCLEOTIDE SEQUENCE</scope>
    <source>
        <strain evidence="2">20211129_DDA</strain>
        <tissue evidence="2">Liver</tissue>
    </source>
</reference>
<evidence type="ECO:0000256" key="1">
    <source>
        <dbReference type="SAM" id="MobiDB-lite"/>
    </source>
</evidence>
<dbReference type="AlphaFoldDB" id="A0AAV7RMU9"/>
<gene>
    <name evidence="2" type="ORF">NDU88_005709</name>
</gene>
<evidence type="ECO:0000313" key="2">
    <source>
        <dbReference type="EMBL" id="KAJ1152936.1"/>
    </source>
</evidence>
<proteinExistence type="predicted"/>
<protein>
    <submittedName>
        <fullName evidence="2">Uncharacterized protein</fullName>
    </submittedName>
</protein>
<organism evidence="2 3">
    <name type="scientific">Pleurodeles waltl</name>
    <name type="common">Iberian ribbed newt</name>
    <dbReference type="NCBI Taxonomy" id="8319"/>
    <lineage>
        <taxon>Eukaryota</taxon>
        <taxon>Metazoa</taxon>
        <taxon>Chordata</taxon>
        <taxon>Craniata</taxon>
        <taxon>Vertebrata</taxon>
        <taxon>Euteleostomi</taxon>
        <taxon>Amphibia</taxon>
        <taxon>Batrachia</taxon>
        <taxon>Caudata</taxon>
        <taxon>Salamandroidea</taxon>
        <taxon>Salamandridae</taxon>
        <taxon>Pleurodelinae</taxon>
        <taxon>Pleurodeles</taxon>
    </lineage>
</organism>
<name>A0AAV7RMU9_PLEWA</name>
<accession>A0AAV7RMU9</accession>
<feature type="compositionally biased region" description="Polar residues" evidence="1">
    <location>
        <begin position="1"/>
        <end position="20"/>
    </location>
</feature>
<evidence type="ECO:0000313" key="3">
    <source>
        <dbReference type="Proteomes" id="UP001066276"/>
    </source>
</evidence>
<comment type="caution">
    <text evidence="2">The sequence shown here is derived from an EMBL/GenBank/DDBJ whole genome shotgun (WGS) entry which is preliminary data.</text>
</comment>
<feature type="region of interest" description="Disordered" evidence="1">
    <location>
        <begin position="1"/>
        <end position="32"/>
    </location>
</feature>
<dbReference type="EMBL" id="JANPWB010000009">
    <property type="protein sequence ID" value="KAJ1152936.1"/>
    <property type="molecule type" value="Genomic_DNA"/>
</dbReference>